<dbReference type="RefSeq" id="WP_190465060.1">
    <property type="nucleotide sequence ID" value="NZ_JACJPW010000033.1"/>
</dbReference>
<gene>
    <name evidence="3" type="ORF">H6G03_14255</name>
</gene>
<reference evidence="3" key="2">
    <citation type="submission" date="2020-08" db="EMBL/GenBank/DDBJ databases">
        <authorList>
            <person name="Chen M."/>
            <person name="Teng W."/>
            <person name="Zhao L."/>
            <person name="Hu C."/>
            <person name="Zhou Y."/>
            <person name="Han B."/>
            <person name="Song L."/>
            <person name="Shu W."/>
        </authorList>
    </citation>
    <scope>NUCLEOTIDE SEQUENCE</scope>
    <source>
        <strain evidence="3">FACHB-1375</strain>
    </source>
</reference>
<reference evidence="3" key="1">
    <citation type="journal article" date="2015" name="ISME J.">
        <title>Draft Genome Sequence of Streptomyces incarnatus NRRL8089, which Produces the Nucleoside Antibiotic Sinefungin.</title>
        <authorList>
            <person name="Oshima K."/>
            <person name="Hattori M."/>
            <person name="Shimizu H."/>
            <person name="Fukuda K."/>
            <person name="Nemoto M."/>
            <person name="Inagaki K."/>
            <person name="Tamura T."/>
        </authorList>
    </citation>
    <scope>NUCLEOTIDE SEQUENCE</scope>
    <source>
        <strain evidence="3">FACHB-1375</strain>
    </source>
</reference>
<sequence>MFNLHRLQKTTAALIALGMTATTAAPIIVASPALAQSRVAQSQRYDYRLPSGTNIPVRYEEADKIVLAPDETARITLTVADDVLGRDGSVLIPSGSQVEGQIEPYGRGSRFVARNLIIDRGSRRSINATSDVITRTEEVSRGGTNTTSILTGAAVGSAAAALISGVTGDRRIRPLEVLAGTGVGAAGGLLLGRNRDKAKVVIIDPDSDLDLRLRSDLVLSSYGYNSRSNSDYDSGRYSRPSSRDDRGI</sequence>
<protein>
    <submittedName>
        <fullName evidence="3">Uncharacterized protein</fullName>
    </submittedName>
</protein>
<comment type="caution">
    <text evidence="3">The sequence shown here is derived from an EMBL/GenBank/DDBJ whole genome shotgun (WGS) entry which is preliminary data.</text>
</comment>
<dbReference type="EMBL" id="JACJPW010000033">
    <property type="protein sequence ID" value="MBD2182249.1"/>
    <property type="molecule type" value="Genomic_DNA"/>
</dbReference>
<name>A0A926VGK0_9CYAN</name>
<feature type="region of interest" description="Disordered" evidence="1">
    <location>
        <begin position="227"/>
        <end position="248"/>
    </location>
</feature>
<evidence type="ECO:0000256" key="2">
    <source>
        <dbReference type="SAM" id="SignalP"/>
    </source>
</evidence>
<dbReference type="AlphaFoldDB" id="A0A926VGK0"/>
<feature type="signal peptide" evidence="2">
    <location>
        <begin position="1"/>
        <end position="24"/>
    </location>
</feature>
<keyword evidence="4" id="KW-1185">Reference proteome</keyword>
<evidence type="ECO:0000313" key="3">
    <source>
        <dbReference type="EMBL" id="MBD2182249.1"/>
    </source>
</evidence>
<dbReference type="Proteomes" id="UP000641646">
    <property type="component" value="Unassembled WGS sequence"/>
</dbReference>
<evidence type="ECO:0000313" key="4">
    <source>
        <dbReference type="Proteomes" id="UP000641646"/>
    </source>
</evidence>
<evidence type="ECO:0000256" key="1">
    <source>
        <dbReference type="SAM" id="MobiDB-lite"/>
    </source>
</evidence>
<keyword evidence="2" id="KW-0732">Signal</keyword>
<feature type="chain" id="PRO_5037963821" evidence="2">
    <location>
        <begin position="25"/>
        <end position="248"/>
    </location>
</feature>
<feature type="compositionally biased region" description="Basic and acidic residues" evidence="1">
    <location>
        <begin position="233"/>
        <end position="248"/>
    </location>
</feature>
<proteinExistence type="predicted"/>
<accession>A0A926VGK0</accession>
<organism evidence="3 4">
    <name type="scientific">Aerosakkonema funiforme FACHB-1375</name>
    <dbReference type="NCBI Taxonomy" id="2949571"/>
    <lineage>
        <taxon>Bacteria</taxon>
        <taxon>Bacillati</taxon>
        <taxon>Cyanobacteriota</taxon>
        <taxon>Cyanophyceae</taxon>
        <taxon>Oscillatoriophycideae</taxon>
        <taxon>Aerosakkonematales</taxon>
        <taxon>Aerosakkonemataceae</taxon>
        <taxon>Aerosakkonema</taxon>
    </lineage>
</organism>